<reference evidence="1 2" key="1">
    <citation type="submission" date="2024-06" db="EMBL/GenBank/DDBJ databases">
        <title>The Natural Products Discovery Center: Release of the First 8490 Sequenced Strains for Exploring Actinobacteria Biosynthetic Diversity.</title>
        <authorList>
            <person name="Kalkreuter E."/>
            <person name="Kautsar S.A."/>
            <person name="Yang D."/>
            <person name="Bader C.D."/>
            <person name="Teijaro C.N."/>
            <person name="Fluegel L."/>
            <person name="Davis C.M."/>
            <person name="Simpson J.R."/>
            <person name="Lauterbach L."/>
            <person name="Steele A.D."/>
            <person name="Gui C."/>
            <person name="Meng S."/>
            <person name="Li G."/>
            <person name="Viehrig K."/>
            <person name="Ye F."/>
            <person name="Su P."/>
            <person name="Kiefer A.F."/>
            <person name="Nichols A."/>
            <person name="Cepeda A.J."/>
            <person name="Yan W."/>
            <person name="Fan B."/>
            <person name="Jiang Y."/>
            <person name="Adhikari A."/>
            <person name="Zheng C.-J."/>
            <person name="Schuster L."/>
            <person name="Cowan T.M."/>
            <person name="Smanski M.J."/>
            <person name="Chevrette M.G."/>
            <person name="De Carvalho L.P.S."/>
            <person name="Shen B."/>
        </authorList>
    </citation>
    <scope>NUCLEOTIDE SEQUENCE [LARGE SCALE GENOMIC DNA]</scope>
    <source>
        <strain evidence="1 2">NPDC001694</strain>
    </source>
</reference>
<accession>A0ABV1TJX4</accession>
<comment type="caution">
    <text evidence="1">The sequence shown here is derived from an EMBL/GenBank/DDBJ whole genome shotgun (WGS) entry which is preliminary data.</text>
</comment>
<organism evidence="1 2">
    <name type="scientific">Streptomyces sp. 900105755</name>
    <dbReference type="NCBI Taxonomy" id="3154389"/>
    <lineage>
        <taxon>Bacteria</taxon>
        <taxon>Bacillati</taxon>
        <taxon>Actinomycetota</taxon>
        <taxon>Actinomycetes</taxon>
        <taxon>Kitasatosporales</taxon>
        <taxon>Streptomycetaceae</taxon>
        <taxon>Streptomyces</taxon>
    </lineage>
</organism>
<dbReference type="EMBL" id="JBEOZM010000010">
    <property type="protein sequence ID" value="MER6270330.1"/>
    <property type="molecule type" value="Genomic_DNA"/>
</dbReference>
<keyword evidence="2" id="KW-1185">Reference proteome</keyword>
<proteinExistence type="predicted"/>
<evidence type="ECO:0000313" key="2">
    <source>
        <dbReference type="Proteomes" id="UP001490365"/>
    </source>
</evidence>
<protein>
    <submittedName>
        <fullName evidence="1">Uncharacterized protein</fullName>
    </submittedName>
</protein>
<dbReference type="RefSeq" id="WP_351958778.1">
    <property type="nucleotide sequence ID" value="NZ_JBEOZM010000010.1"/>
</dbReference>
<evidence type="ECO:0000313" key="1">
    <source>
        <dbReference type="EMBL" id="MER6270330.1"/>
    </source>
</evidence>
<gene>
    <name evidence="1" type="ORF">ABT211_23985</name>
</gene>
<name>A0ABV1TJX4_9ACTN</name>
<sequence length="171" mass="19609">MSVGRLRLEWARSSAPNAELVAGTDYMPFQQVATQPFSLHVAYTTNPDMSADLNDGGSLKVSGYVYYEDPSAKWPAKPTVTLQYSKDGKTGWKSAATVPLPIRHNKPLTLETFAHTLTAPDTDAYWRARFDGNPDLTRWKTSWAAQRLREFHRRQVPYYEELHRHRLSVRR</sequence>
<dbReference type="Proteomes" id="UP001490365">
    <property type="component" value="Unassembled WGS sequence"/>
</dbReference>